<accession>A0A392NF27</accession>
<keyword evidence="2" id="KW-1185">Reference proteome</keyword>
<protein>
    <submittedName>
        <fullName evidence="1">Uncharacterized protein</fullName>
    </submittedName>
</protein>
<name>A0A392NF27_9FABA</name>
<feature type="non-terminal residue" evidence="1">
    <location>
        <position position="1"/>
    </location>
</feature>
<sequence>EGTSSKKAREDDSSSVCLADMADMVEFMNFEQGKRSKKV</sequence>
<proteinExistence type="predicted"/>
<evidence type="ECO:0000313" key="2">
    <source>
        <dbReference type="Proteomes" id="UP000265520"/>
    </source>
</evidence>
<organism evidence="1 2">
    <name type="scientific">Trifolium medium</name>
    <dbReference type="NCBI Taxonomy" id="97028"/>
    <lineage>
        <taxon>Eukaryota</taxon>
        <taxon>Viridiplantae</taxon>
        <taxon>Streptophyta</taxon>
        <taxon>Embryophyta</taxon>
        <taxon>Tracheophyta</taxon>
        <taxon>Spermatophyta</taxon>
        <taxon>Magnoliopsida</taxon>
        <taxon>eudicotyledons</taxon>
        <taxon>Gunneridae</taxon>
        <taxon>Pentapetalae</taxon>
        <taxon>rosids</taxon>
        <taxon>fabids</taxon>
        <taxon>Fabales</taxon>
        <taxon>Fabaceae</taxon>
        <taxon>Papilionoideae</taxon>
        <taxon>50 kb inversion clade</taxon>
        <taxon>NPAAA clade</taxon>
        <taxon>Hologalegina</taxon>
        <taxon>IRL clade</taxon>
        <taxon>Trifolieae</taxon>
        <taxon>Trifolium</taxon>
    </lineage>
</organism>
<dbReference type="EMBL" id="LXQA010036309">
    <property type="protein sequence ID" value="MCH97943.1"/>
    <property type="molecule type" value="Genomic_DNA"/>
</dbReference>
<dbReference type="Proteomes" id="UP000265520">
    <property type="component" value="Unassembled WGS sequence"/>
</dbReference>
<reference evidence="1 2" key="1">
    <citation type="journal article" date="2018" name="Front. Plant Sci.">
        <title>Red Clover (Trifolium pratense) and Zigzag Clover (T. medium) - A Picture of Genomic Similarities and Differences.</title>
        <authorList>
            <person name="Dluhosova J."/>
            <person name="Istvanek J."/>
            <person name="Nedelnik J."/>
            <person name="Repkova J."/>
        </authorList>
    </citation>
    <scope>NUCLEOTIDE SEQUENCE [LARGE SCALE GENOMIC DNA]</scope>
    <source>
        <strain evidence="2">cv. 10/8</strain>
        <tissue evidence="1">Leaf</tissue>
    </source>
</reference>
<evidence type="ECO:0000313" key="1">
    <source>
        <dbReference type="EMBL" id="MCH97943.1"/>
    </source>
</evidence>
<comment type="caution">
    <text evidence="1">The sequence shown here is derived from an EMBL/GenBank/DDBJ whole genome shotgun (WGS) entry which is preliminary data.</text>
</comment>
<dbReference type="AlphaFoldDB" id="A0A392NF27"/>